<keyword evidence="3" id="KW-1185">Reference proteome</keyword>
<protein>
    <submittedName>
        <fullName evidence="2">Uncharacterized protein</fullName>
    </submittedName>
</protein>
<dbReference type="AlphaFoldDB" id="A0A310SJ35"/>
<accession>A0A310SJ35</accession>
<sequence length="117" mass="13279">MGEVTASVSTSAQNLIDSKIMCILNPTMHHHDLLQSYVRVPVESTSNSKQFEDVENFNKAPSSLGTCLDTESVDDIDKESRIDEDIRKKKNNKKQQKNKSSKLLSVEPEMSIRKRKK</sequence>
<organism evidence="2 3">
    <name type="scientific">Eufriesea mexicana</name>
    <dbReference type="NCBI Taxonomy" id="516756"/>
    <lineage>
        <taxon>Eukaryota</taxon>
        <taxon>Metazoa</taxon>
        <taxon>Ecdysozoa</taxon>
        <taxon>Arthropoda</taxon>
        <taxon>Hexapoda</taxon>
        <taxon>Insecta</taxon>
        <taxon>Pterygota</taxon>
        <taxon>Neoptera</taxon>
        <taxon>Endopterygota</taxon>
        <taxon>Hymenoptera</taxon>
        <taxon>Apocrita</taxon>
        <taxon>Aculeata</taxon>
        <taxon>Apoidea</taxon>
        <taxon>Anthophila</taxon>
        <taxon>Apidae</taxon>
        <taxon>Eufriesea</taxon>
    </lineage>
</organism>
<reference evidence="2 3" key="1">
    <citation type="submission" date="2015-07" db="EMBL/GenBank/DDBJ databases">
        <title>The genome of Eufriesea mexicana.</title>
        <authorList>
            <person name="Pan H."/>
            <person name="Kapheim K."/>
        </authorList>
    </citation>
    <scope>NUCLEOTIDE SEQUENCE [LARGE SCALE GENOMIC DNA]</scope>
    <source>
        <strain evidence="2">0111107269</strain>
        <tissue evidence="2">Whole body</tissue>
    </source>
</reference>
<gene>
    <name evidence="2" type="ORF">WN48_07688</name>
</gene>
<evidence type="ECO:0000256" key="1">
    <source>
        <dbReference type="SAM" id="MobiDB-lite"/>
    </source>
</evidence>
<feature type="compositionally biased region" description="Basic residues" evidence="1">
    <location>
        <begin position="88"/>
        <end position="100"/>
    </location>
</feature>
<feature type="region of interest" description="Disordered" evidence="1">
    <location>
        <begin position="84"/>
        <end position="117"/>
    </location>
</feature>
<name>A0A310SJ35_9HYME</name>
<dbReference type="Proteomes" id="UP000250275">
    <property type="component" value="Unassembled WGS sequence"/>
</dbReference>
<proteinExistence type="predicted"/>
<dbReference type="OrthoDB" id="7601167at2759"/>
<evidence type="ECO:0000313" key="2">
    <source>
        <dbReference type="EMBL" id="OAD62621.1"/>
    </source>
</evidence>
<evidence type="ECO:0000313" key="3">
    <source>
        <dbReference type="Proteomes" id="UP000250275"/>
    </source>
</evidence>
<dbReference type="EMBL" id="KQ759841">
    <property type="protein sequence ID" value="OAD62621.1"/>
    <property type="molecule type" value="Genomic_DNA"/>
</dbReference>